<evidence type="ECO:0000256" key="6">
    <source>
        <dbReference type="ARBA" id="ARBA00023180"/>
    </source>
</evidence>
<keyword evidence="5" id="KW-0472">Membrane</keyword>
<dbReference type="Proteomes" id="UP001222027">
    <property type="component" value="Unassembled WGS sequence"/>
</dbReference>
<comment type="subcellular location">
    <subcellularLocation>
        <location evidence="1">Membrane</location>
        <topology evidence="1">Single-pass type I membrane protein</topology>
    </subcellularLocation>
</comment>
<keyword evidence="6" id="KW-0325">Glycoprotein</keyword>
<dbReference type="InterPro" id="IPR032675">
    <property type="entry name" value="LRR_dom_sf"/>
</dbReference>
<keyword evidence="4" id="KW-1133">Transmembrane helix</keyword>
<keyword evidence="8" id="KW-1185">Reference proteome</keyword>
<dbReference type="PANTHER" id="PTHR48063">
    <property type="entry name" value="LRR RECEPTOR-LIKE KINASE"/>
    <property type="match status" value="1"/>
</dbReference>
<evidence type="ECO:0000313" key="8">
    <source>
        <dbReference type="Proteomes" id="UP001222027"/>
    </source>
</evidence>
<dbReference type="AlphaFoldDB" id="A0AAV8S2X8"/>
<protein>
    <submittedName>
        <fullName evidence="7">Uncharacterized protein</fullName>
    </submittedName>
</protein>
<accession>A0AAV8S2X8</accession>
<dbReference type="GO" id="GO:0016020">
    <property type="term" value="C:membrane"/>
    <property type="evidence" value="ECO:0007669"/>
    <property type="project" value="UniProtKB-SubCell"/>
</dbReference>
<keyword evidence="2" id="KW-0812">Transmembrane</keyword>
<proteinExistence type="predicted"/>
<dbReference type="PANTHER" id="PTHR48063:SF112">
    <property type="entry name" value="RECEPTOR LIKE PROTEIN 30-LIKE"/>
    <property type="match status" value="1"/>
</dbReference>
<gene>
    <name evidence="7" type="ORF">OPV22_004130</name>
</gene>
<evidence type="ECO:0000256" key="3">
    <source>
        <dbReference type="ARBA" id="ARBA00022729"/>
    </source>
</evidence>
<evidence type="ECO:0000256" key="4">
    <source>
        <dbReference type="ARBA" id="ARBA00022989"/>
    </source>
</evidence>
<comment type="caution">
    <text evidence="7">The sequence shown here is derived from an EMBL/GenBank/DDBJ whole genome shotgun (WGS) entry which is preliminary data.</text>
</comment>
<keyword evidence="3" id="KW-0732">Signal</keyword>
<evidence type="ECO:0000256" key="2">
    <source>
        <dbReference type="ARBA" id="ARBA00022692"/>
    </source>
</evidence>
<reference evidence="7 8" key="1">
    <citation type="submission" date="2022-12" db="EMBL/GenBank/DDBJ databases">
        <title>Chromosome-scale assembly of the Ensete ventricosum genome.</title>
        <authorList>
            <person name="Dussert Y."/>
            <person name="Stocks J."/>
            <person name="Wendawek A."/>
            <person name="Woldeyes F."/>
            <person name="Nichols R.A."/>
            <person name="Borrell J.S."/>
        </authorList>
    </citation>
    <scope>NUCLEOTIDE SEQUENCE [LARGE SCALE GENOMIC DNA]</scope>
    <source>
        <strain evidence="8">cv. Maze</strain>
        <tissue evidence="7">Seeds</tissue>
    </source>
</reference>
<organism evidence="7 8">
    <name type="scientific">Ensete ventricosum</name>
    <name type="common">Abyssinian banana</name>
    <name type="synonym">Musa ensete</name>
    <dbReference type="NCBI Taxonomy" id="4639"/>
    <lineage>
        <taxon>Eukaryota</taxon>
        <taxon>Viridiplantae</taxon>
        <taxon>Streptophyta</taxon>
        <taxon>Embryophyta</taxon>
        <taxon>Tracheophyta</taxon>
        <taxon>Spermatophyta</taxon>
        <taxon>Magnoliopsida</taxon>
        <taxon>Liliopsida</taxon>
        <taxon>Zingiberales</taxon>
        <taxon>Musaceae</taxon>
        <taxon>Ensete</taxon>
    </lineage>
</organism>
<evidence type="ECO:0000256" key="1">
    <source>
        <dbReference type="ARBA" id="ARBA00004479"/>
    </source>
</evidence>
<evidence type="ECO:0000256" key="5">
    <source>
        <dbReference type="ARBA" id="ARBA00023136"/>
    </source>
</evidence>
<evidence type="ECO:0000313" key="7">
    <source>
        <dbReference type="EMBL" id="KAJ8513696.1"/>
    </source>
</evidence>
<dbReference type="Gene3D" id="3.80.10.10">
    <property type="entry name" value="Ribonuclease Inhibitor"/>
    <property type="match status" value="1"/>
</dbReference>
<name>A0AAV8S2X8_ENSVE</name>
<dbReference type="EMBL" id="JAQQAF010000001">
    <property type="protein sequence ID" value="KAJ8513696.1"/>
    <property type="molecule type" value="Genomic_DNA"/>
</dbReference>
<dbReference type="InterPro" id="IPR046956">
    <property type="entry name" value="RLP23-like"/>
</dbReference>
<sequence>MVHSCRKLAASFLASVALPPSFGNFISMISIQNETKPVLGEEVTYYTESIVVDAKGLQLYFTTVLLLVTSIDLSGNNLSGEIPEELTKLSWPPLPYSEEYRRAVNYDPSIYGGNPQLCGPLLSEKCPGDVVSEIPTETSQEEDEDEYGII</sequence>